<evidence type="ECO:0000259" key="1">
    <source>
        <dbReference type="Pfam" id="PF04717"/>
    </source>
</evidence>
<keyword evidence="3" id="KW-1185">Reference proteome</keyword>
<organism evidence="2 3">
    <name type="scientific">Dactylosporangium maewongense</name>
    <dbReference type="NCBI Taxonomy" id="634393"/>
    <lineage>
        <taxon>Bacteria</taxon>
        <taxon>Bacillati</taxon>
        <taxon>Actinomycetota</taxon>
        <taxon>Actinomycetes</taxon>
        <taxon>Micromonosporales</taxon>
        <taxon>Micromonosporaceae</taxon>
        <taxon>Dactylosporangium</taxon>
    </lineage>
</organism>
<dbReference type="Gene3D" id="3.55.50.10">
    <property type="entry name" value="Baseplate protein-like domains"/>
    <property type="match status" value="1"/>
</dbReference>
<gene>
    <name evidence="2" type="ORF">GCM10009827_045540</name>
</gene>
<dbReference type="Gene3D" id="2.30.110.50">
    <property type="match status" value="1"/>
</dbReference>
<accession>A0ABP4LJW5</accession>
<dbReference type="Pfam" id="PF05954">
    <property type="entry name" value="Phage_GPD"/>
    <property type="match status" value="1"/>
</dbReference>
<feature type="domain" description="Gp5/Type VI secretion system Vgr protein OB-fold" evidence="1">
    <location>
        <begin position="329"/>
        <end position="401"/>
    </location>
</feature>
<dbReference type="InterPro" id="IPR037026">
    <property type="entry name" value="Vgr_OB-fold_dom_sf"/>
</dbReference>
<dbReference type="Gene3D" id="2.40.50.230">
    <property type="entry name" value="Gp5 N-terminal domain"/>
    <property type="match status" value="1"/>
</dbReference>
<dbReference type="EMBL" id="BAAAQD010000009">
    <property type="protein sequence ID" value="GAA1524026.1"/>
    <property type="molecule type" value="Genomic_DNA"/>
</dbReference>
<dbReference type="SUPFAM" id="SSF69255">
    <property type="entry name" value="gp5 N-terminal domain-like"/>
    <property type="match status" value="1"/>
</dbReference>
<name>A0ABP4LJW5_9ACTN</name>
<evidence type="ECO:0000313" key="3">
    <source>
        <dbReference type="Proteomes" id="UP001501470"/>
    </source>
</evidence>
<evidence type="ECO:0000313" key="2">
    <source>
        <dbReference type="EMBL" id="GAA1524026.1"/>
    </source>
</evidence>
<dbReference type="InterPro" id="IPR006531">
    <property type="entry name" value="Gp5/Vgr_OB"/>
</dbReference>
<protein>
    <recommendedName>
        <fullName evidence="1">Gp5/Type VI secretion system Vgr protein OB-fold domain-containing protein</fullName>
    </recommendedName>
</protein>
<dbReference type="Gene3D" id="4.10.220.110">
    <property type="match status" value="1"/>
</dbReference>
<dbReference type="Pfam" id="PF04717">
    <property type="entry name" value="Phage_base_V"/>
    <property type="match status" value="1"/>
</dbReference>
<reference evidence="3" key="1">
    <citation type="journal article" date="2019" name="Int. J. Syst. Evol. Microbiol.">
        <title>The Global Catalogue of Microorganisms (GCM) 10K type strain sequencing project: providing services to taxonomists for standard genome sequencing and annotation.</title>
        <authorList>
            <consortium name="The Broad Institute Genomics Platform"/>
            <consortium name="The Broad Institute Genome Sequencing Center for Infectious Disease"/>
            <person name="Wu L."/>
            <person name="Ma J."/>
        </authorList>
    </citation>
    <scope>NUCLEOTIDE SEQUENCE [LARGE SCALE GENOMIC DNA]</scope>
    <source>
        <strain evidence="3">JCM 15933</strain>
    </source>
</reference>
<dbReference type="SUPFAM" id="SSF69279">
    <property type="entry name" value="Phage tail proteins"/>
    <property type="match status" value="1"/>
</dbReference>
<comment type="caution">
    <text evidence="2">The sequence shown here is derived from an EMBL/GenBank/DDBJ whole genome shotgun (WGS) entry which is preliminary data.</text>
</comment>
<sequence length="497" mass="51477">MPAVHATAGDRELPVTGVRVTSRLSQPAQCELTLDDPRGEALHLLGASLVVRVAGDDGPLFTGEVTGVGLTRAADGTAETRLTGYDLLHRLRARQTVRSFDRVGPKDLVEAVAGDLGVHVHGGGDGPRFERVVQHRQRDLQLLTETLGRIGMYVVLDGTDLRVLTLQGHGDPVPLRYGRDLHHVEVAAGVDRLAARCEAVGWHPQRAKAFTETAGQPRQGRDIALRPDSPAPLTLVDESARTGDELRAVAQGALDASAARAVTLDGVAAGSAALRAGRRIAVRGVADALDGTYVLTEVVSTVDADGYLAAVSTRPPARDVARPGASLTLGRVTAVDDPDGCGRVRVALQAHGGLDAGWVSLLVPGAGDGKGLVLLPDVGDSVLVALPHDASGDAVVLGSLFGTAKAPDGAGVTGGGVKRWSMRTAHGQSIVVDDAEKSLRVETADGSYLQLAPDVVRLHAATDLVLEAPGHGVTVKARTVDFEHALIAVPTLPGGPA</sequence>
<proteinExistence type="predicted"/>
<dbReference type="Proteomes" id="UP001501470">
    <property type="component" value="Unassembled WGS sequence"/>
</dbReference>